<reference evidence="5" key="1">
    <citation type="submission" date="2016-06" db="EMBL/GenBank/DDBJ databases">
        <authorList>
            <person name="Varghese N."/>
            <person name="Submissions Spin"/>
        </authorList>
    </citation>
    <scope>NUCLEOTIDE SEQUENCE [LARGE SCALE GENOMIC DNA]</scope>
    <source>
        <strain evidence="5">DSM 44983</strain>
    </source>
</reference>
<evidence type="ECO:0000313" key="5">
    <source>
        <dbReference type="Proteomes" id="UP000198226"/>
    </source>
</evidence>
<dbReference type="Gene3D" id="3.40.50.1820">
    <property type="entry name" value="alpha/beta hydrolase"/>
    <property type="match status" value="1"/>
</dbReference>
<dbReference type="InterPro" id="IPR010071">
    <property type="entry name" value="AA_adenyl_dom"/>
</dbReference>
<dbReference type="GO" id="GO:0047527">
    <property type="term" value="F:2,3-dihydroxybenzoate-serine ligase activity"/>
    <property type="evidence" value="ECO:0007669"/>
    <property type="project" value="TreeGrafter"/>
</dbReference>
<dbReference type="InterPro" id="IPR029058">
    <property type="entry name" value="AB_hydrolase_fold"/>
</dbReference>
<proteinExistence type="predicted"/>
<dbReference type="InterPro" id="IPR001242">
    <property type="entry name" value="Condensation_dom"/>
</dbReference>
<evidence type="ECO:0000313" key="4">
    <source>
        <dbReference type="EMBL" id="SCG64759.1"/>
    </source>
</evidence>
<dbReference type="FunFam" id="3.30.300.30:FF:000010">
    <property type="entry name" value="Enterobactin synthetase component F"/>
    <property type="match status" value="1"/>
</dbReference>
<dbReference type="Pfam" id="PF13193">
    <property type="entry name" value="AMP-binding_C"/>
    <property type="match status" value="1"/>
</dbReference>
<dbReference type="InterPro" id="IPR036736">
    <property type="entry name" value="ACP-like_sf"/>
</dbReference>
<keyword evidence="2" id="KW-0596">Phosphopantetheine</keyword>
<dbReference type="FunFam" id="2.30.38.10:FF:000001">
    <property type="entry name" value="Non-ribosomal peptide synthetase PvdI"/>
    <property type="match status" value="1"/>
</dbReference>
<dbReference type="SMART" id="SM00824">
    <property type="entry name" value="PKS_TE"/>
    <property type="match status" value="1"/>
</dbReference>
<dbReference type="SUPFAM" id="SSF56801">
    <property type="entry name" value="Acetyl-CoA synthetase-like"/>
    <property type="match status" value="1"/>
</dbReference>
<dbReference type="Pfam" id="PF00550">
    <property type="entry name" value="PP-binding"/>
    <property type="match status" value="1"/>
</dbReference>
<dbReference type="SUPFAM" id="SSF47336">
    <property type="entry name" value="ACP-like"/>
    <property type="match status" value="1"/>
</dbReference>
<dbReference type="InterPro" id="IPR020845">
    <property type="entry name" value="AMP-binding_CS"/>
</dbReference>
<dbReference type="NCBIfam" id="TIGR01733">
    <property type="entry name" value="AA-adenyl-dom"/>
    <property type="match status" value="1"/>
</dbReference>
<protein>
    <submittedName>
        <fullName evidence="4">Amino acid adenylation domain-containing protein</fullName>
    </submittedName>
</protein>
<dbReference type="GO" id="GO:0005829">
    <property type="term" value="C:cytosol"/>
    <property type="evidence" value="ECO:0007669"/>
    <property type="project" value="TreeGrafter"/>
</dbReference>
<accession>A0A109IND4</accession>
<dbReference type="CDD" id="cd19540">
    <property type="entry name" value="LCL_NRPS-like"/>
    <property type="match status" value="1"/>
</dbReference>
<dbReference type="InterPro" id="IPR023213">
    <property type="entry name" value="CAT-like_dom_sf"/>
</dbReference>
<dbReference type="Gene3D" id="3.40.50.980">
    <property type="match status" value="2"/>
</dbReference>
<dbReference type="GO" id="GO:0008610">
    <property type="term" value="P:lipid biosynthetic process"/>
    <property type="evidence" value="ECO:0007669"/>
    <property type="project" value="UniProtKB-ARBA"/>
</dbReference>
<dbReference type="InterPro" id="IPR045851">
    <property type="entry name" value="AMP-bd_C_sf"/>
</dbReference>
<dbReference type="FunFam" id="3.40.50.12780:FF:000012">
    <property type="entry name" value="Non-ribosomal peptide synthetase"/>
    <property type="match status" value="1"/>
</dbReference>
<dbReference type="GO" id="GO:0043041">
    <property type="term" value="P:amino acid activation for nonribosomal peptide biosynthetic process"/>
    <property type="evidence" value="ECO:0007669"/>
    <property type="project" value="TreeGrafter"/>
</dbReference>
<dbReference type="EMBL" id="LT607752">
    <property type="protein sequence ID" value="SCG64759.1"/>
    <property type="molecule type" value="Genomic_DNA"/>
</dbReference>
<dbReference type="Gene3D" id="2.30.38.10">
    <property type="entry name" value="Luciferase, Domain 3"/>
    <property type="match status" value="1"/>
</dbReference>
<dbReference type="SUPFAM" id="SSF52777">
    <property type="entry name" value="CoA-dependent acyltransferases"/>
    <property type="match status" value="2"/>
</dbReference>
<dbReference type="CDD" id="cd05930">
    <property type="entry name" value="A_NRPS"/>
    <property type="match status" value="1"/>
</dbReference>
<dbReference type="Gene3D" id="3.30.559.30">
    <property type="entry name" value="Nonribosomal peptide synthetase, condensation domain"/>
    <property type="match status" value="1"/>
</dbReference>
<evidence type="ECO:0000256" key="1">
    <source>
        <dbReference type="ARBA" id="ARBA00001957"/>
    </source>
</evidence>
<dbReference type="FunFam" id="3.40.50.980:FF:000001">
    <property type="entry name" value="Non-ribosomal peptide synthetase"/>
    <property type="match status" value="1"/>
</dbReference>
<dbReference type="GO" id="GO:0009239">
    <property type="term" value="P:enterobactin biosynthetic process"/>
    <property type="evidence" value="ECO:0007669"/>
    <property type="project" value="TreeGrafter"/>
</dbReference>
<dbReference type="InterPro" id="IPR020802">
    <property type="entry name" value="TesA-like"/>
</dbReference>
<dbReference type="InterPro" id="IPR001031">
    <property type="entry name" value="Thioesterase"/>
</dbReference>
<comment type="cofactor">
    <cofactor evidence="1">
        <name>pantetheine 4'-phosphate</name>
        <dbReference type="ChEBI" id="CHEBI:47942"/>
    </cofactor>
</comment>
<dbReference type="InterPro" id="IPR000873">
    <property type="entry name" value="AMP-dep_synth/lig_dom"/>
</dbReference>
<name>A0A109IND4_9ACTN</name>
<dbReference type="SMART" id="SM00823">
    <property type="entry name" value="PKS_PP"/>
    <property type="match status" value="1"/>
</dbReference>
<dbReference type="SUPFAM" id="SSF53474">
    <property type="entry name" value="alpha/beta-Hydrolases"/>
    <property type="match status" value="1"/>
</dbReference>
<gene>
    <name evidence="4" type="ORF">GA0070623_3081</name>
</gene>
<keyword evidence="3" id="KW-0597">Phosphoprotein</keyword>
<dbReference type="Gene3D" id="3.30.559.10">
    <property type="entry name" value="Chloramphenicol acetyltransferase-like domain"/>
    <property type="match status" value="1"/>
</dbReference>
<dbReference type="PROSITE" id="PS50075">
    <property type="entry name" value="CARRIER"/>
    <property type="match status" value="1"/>
</dbReference>
<dbReference type="Pfam" id="PF00501">
    <property type="entry name" value="AMP-binding"/>
    <property type="match status" value="1"/>
</dbReference>
<dbReference type="PANTHER" id="PTHR45527:SF1">
    <property type="entry name" value="FATTY ACID SYNTHASE"/>
    <property type="match status" value="1"/>
</dbReference>
<dbReference type="Pfam" id="PF00668">
    <property type="entry name" value="Condensation"/>
    <property type="match status" value="1"/>
</dbReference>
<dbReference type="GO" id="GO:0009366">
    <property type="term" value="C:enterobactin synthetase complex"/>
    <property type="evidence" value="ECO:0007669"/>
    <property type="project" value="TreeGrafter"/>
</dbReference>
<evidence type="ECO:0000256" key="2">
    <source>
        <dbReference type="ARBA" id="ARBA00022450"/>
    </source>
</evidence>
<keyword evidence="5" id="KW-1185">Reference proteome</keyword>
<dbReference type="GO" id="GO:0031177">
    <property type="term" value="F:phosphopantetheine binding"/>
    <property type="evidence" value="ECO:0007669"/>
    <property type="project" value="InterPro"/>
</dbReference>
<dbReference type="InterPro" id="IPR025110">
    <property type="entry name" value="AMP-bd_C"/>
</dbReference>
<dbReference type="PROSITE" id="PS00455">
    <property type="entry name" value="AMP_BINDING"/>
    <property type="match status" value="1"/>
</dbReference>
<dbReference type="PANTHER" id="PTHR45527">
    <property type="entry name" value="NONRIBOSOMAL PEPTIDE SYNTHETASE"/>
    <property type="match status" value="1"/>
</dbReference>
<organism evidence="4 5">
    <name type="scientific">Micromonospora rifamycinica</name>
    <dbReference type="NCBI Taxonomy" id="291594"/>
    <lineage>
        <taxon>Bacteria</taxon>
        <taxon>Bacillati</taxon>
        <taxon>Actinomycetota</taxon>
        <taxon>Actinomycetes</taxon>
        <taxon>Micromonosporales</taxon>
        <taxon>Micromonosporaceae</taxon>
        <taxon>Micromonospora</taxon>
    </lineage>
</organism>
<dbReference type="RefSeq" id="WP_067303131.1">
    <property type="nucleotide sequence ID" value="NZ_LRMV01000014.1"/>
</dbReference>
<dbReference type="Gene3D" id="3.30.300.30">
    <property type="match status" value="1"/>
</dbReference>
<dbReference type="Pfam" id="PF00975">
    <property type="entry name" value="Thioesterase"/>
    <property type="match status" value="1"/>
</dbReference>
<evidence type="ECO:0000256" key="3">
    <source>
        <dbReference type="ARBA" id="ARBA00022553"/>
    </source>
</evidence>
<dbReference type="InterPro" id="IPR009081">
    <property type="entry name" value="PP-bd_ACP"/>
</dbReference>
<dbReference type="InterPro" id="IPR020806">
    <property type="entry name" value="PKS_PP-bd"/>
</dbReference>
<dbReference type="Proteomes" id="UP000198226">
    <property type="component" value="Chromosome I"/>
</dbReference>
<sequence>MTAGPTTGTAIPLSYAQRRLWFLGRMEGPSATYNVPVVNRITGPVDPAALRAAVADVVARHEVLRTVYREVDGEPVQQVLPAARARVEVSHERVAADRVDARVAELCGLTFDLVTGPPLAVWLLTTDDRDHLLVLLVHHIAADGTSMGPLSRDLTMAYEARLGGGPPAWEPLPVQYADYTLWQRELLGADDDPASEVRRQLDFWRRTLRGSPEELPLPVDRPRPAAASYRGGTVPFAVGAATHARLRDLGQGEHATVFMVVQTCIATLLTRLGCGPDIPLGTAVSGRLDEALDDLVGLFVNSLVLRTDTSGDPSFTELLRRVRDADLAAFDHQDLPFERLIEDLQPARSLGRHPLFQVFFLLASGGSGDVRLLGLPGAPYRPRHDVAKFDLSFYLAEEFDPAGRPAGIRGIVEYADDLFDRASAELLAGQLARVLETAAADPARRIGAVDLLDDDDRHRLLESRNDTARPVPDVRVTDLFTGQVAVTPDAVAVMAGDRRLTYRELDEQAELLAGSLRRCGVGPERFVALALARTEQVLVAILAIWKAGGAYLPIDTGYPAGRISFVLDDTRPVLLLTDRASSDGLPDVDGCPRFLLDGRRSGPLSPCAGPADGAAGPGQAAYVLYTSGSTGRPKGVVVTHANLVNLLLAMRDRLRFGPADRIAATVTVAFDASVVELLSPLVSGATVVLVPRDTARDPAGLATLLRRRGITAMQGTPSLWQVLIGLAPEAVRGLRMLSVGEALPRRLAERMRDHGREVVNLYGPTETTVYSTTAVVDGRPGAPPIGRPIANTRAYVLDDALRPVPEATVGELYLAGAGVARGYLRRPALTAGRFVADPYGRPGSRMYRTGDLVRWARDGHLEYVGRSDDQIKIRGHRIEPGEISAVLDTHPDVSASVVVAPVAGTGDRTLVGYVARRPGADPDPEALRTHLAARLPEYMVPSALVVLDVLPTNANGKVDRSALPRPPRPSGGRAPASPRQQVLADLFAEVLGVPTPGIDTSFFDLGGHSLLTPRLVSRIAAVLGVDVGVRAVFAAPTVAQLDRVVDRVLEHTGPTGLEAVLSYRADGDRPPLFVFPPANGLGWGYSALPRFVPAGRPVYALQDPRLADGPVDDRTVADLAAGYRETVTRLRGTGPYLLLGWSFGGTVAHQVAVELRARGEEVALLVLLDAHPGGDGPVAVSDADARRVGLDGVAVGDGNPRAALVAAGSPLASLDDPTVDRLLAVTKANLRAMAAHTPGRFDGPALGFVATRHHRGSDLAWRPYLTGPAEFHDLDCGHLDIVKAEAMSVLGPVITERMSDS</sequence>